<sequence>MTSFQTADGTEIAYQTLGEGKPVLLLHGLFSSGHTNWIRYGAAADIASAGFQLILPDFRAHGASGKPHDPALYPADILAADIEALIAHLGLTDYILGGYSLGARTTVRLLARGHIPPPAKVVLGGMGLSGITDIEGRSDFFLGVIKHSGTFKPGSAEYAADAFMRQNAIDTTAVAHLLRTQQPTPLETVRTLTPATLVIAGENDHDNGSASELALALPHASHATIPGNHMSAVTKPDFGTAIAAWLAH</sequence>
<accession>A0A841LAM7</accession>
<dbReference type="InterPro" id="IPR000073">
    <property type="entry name" value="AB_hydrolase_1"/>
</dbReference>
<dbReference type="Proteomes" id="UP000538147">
    <property type="component" value="Unassembled WGS sequence"/>
</dbReference>
<dbReference type="RefSeq" id="WP_184203222.1">
    <property type="nucleotide sequence ID" value="NZ_JACIIV010000056.1"/>
</dbReference>
<proteinExistence type="predicted"/>
<gene>
    <name evidence="2" type="ORF">FHS79_003693</name>
</gene>
<feature type="domain" description="AB hydrolase-1" evidence="1">
    <location>
        <begin position="21"/>
        <end position="113"/>
    </location>
</feature>
<evidence type="ECO:0000313" key="2">
    <source>
        <dbReference type="EMBL" id="MBB6229490.1"/>
    </source>
</evidence>
<evidence type="ECO:0000313" key="3">
    <source>
        <dbReference type="Proteomes" id="UP000538147"/>
    </source>
</evidence>
<name>A0A841LAM7_9SPHN</name>
<protein>
    <submittedName>
        <fullName evidence="2">Pimeloyl-ACP methyl ester carboxylesterase</fullName>
    </submittedName>
</protein>
<comment type="caution">
    <text evidence="2">The sequence shown here is derived from an EMBL/GenBank/DDBJ whole genome shotgun (WGS) entry which is preliminary data.</text>
</comment>
<dbReference type="EMBL" id="JACIIV010000056">
    <property type="protein sequence ID" value="MBB6229490.1"/>
    <property type="molecule type" value="Genomic_DNA"/>
</dbReference>
<dbReference type="SUPFAM" id="SSF53474">
    <property type="entry name" value="alpha/beta-Hydrolases"/>
    <property type="match status" value="1"/>
</dbReference>
<organism evidence="2 3">
    <name type="scientific">Polymorphobacter multimanifer</name>
    <dbReference type="NCBI Taxonomy" id="1070431"/>
    <lineage>
        <taxon>Bacteria</taxon>
        <taxon>Pseudomonadati</taxon>
        <taxon>Pseudomonadota</taxon>
        <taxon>Alphaproteobacteria</taxon>
        <taxon>Sphingomonadales</taxon>
        <taxon>Sphingosinicellaceae</taxon>
        <taxon>Polymorphobacter</taxon>
    </lineage>
</organism>
<evidence type="ECO:0000259" key="1">
    <source>
        <dbReference type="Pfam" id="PF00561"/>
    </source>
</evidence>
<dbReference type="PANTHER" id="PTHR43798">
    <property type="entry name" value="MONOACYLGLYCEROL LIPASE"/>
    <property type="match status" value="1"/>
</dbReference>
<dbReference type="InterPro" id="IPR029058">
    <property type="entry name" value="AB_hydrolase_fold"/>
</dbReference>
<keyword evidence="3" id="KW-1185">Reference proteome</keyword>
<dbReference type="AlphaFoldDB" id="A0A841LAM7"/>
<dbReference type="Pfam" id="PF00561">
    <property type="entry name" value="Abhydrolase_1"/>
    <property type="match status" value="1"/>
</dbReference>
<dbReference type="InterPro" id="IPR050266">
    <property type="entry name" value="AB_hydrolase_sf"/>
</dbReference>
<dbReference type="Gene3D" id="3.40.50.1820">
    <property type="entry name" value="alpha/beta hydrolase"/>
    <property type="match status" value="1"/>
</dbReference>
<reference evidence="2 3" key="1">
    <citation type="submission" date="2020-08" db="EMBL/GenBank/DDBJ databases">
        <title>Genomic Encyclopedia of Type Strains, Phase IV (KMG-IV): sequencing the most valuable type-strain genomes for metagenomic binning, comparative biology and taxonomic classification.</title>
        <authorList>
            <person name="Goeker M."/>
        </authorList>
    </citation>
    <scope>NUCLEOTIDE SEQUENCE [LARGE SCALE GENOMIC DNA]</scope>
    <source>
        <strain evidence="2 3">DSM 102189</strain>
    </source>
</reference>